<protein>
    <submittedName>
        <fullName evidence="1">Uncharacterized protein</fullName>
    </submittedName>
</protein>
<accession>A0AAD9NV89</accession>
<gene>
    <name evidence="1" type="ORF">NP493_369g01013</name>
</gene>
<organism evidence="1 2">
    <name type="scientific">Ridgeia piscesae</name>
    <name type="common">Tubeworm</name>
    <dbReference type="NCBI Taxonomy" id="27915"/>
    <lineage>
        <taxon>Eukaryota</taxon>
        <taxon>Metazoa</taxon>
        <taxon>Spiralia</taxon>
        <taxon>Lophotrochozoa</taxon>
        <taxon>Annelida</taxon>
        <taxon>Polychaeta</taxon>
        <taxon>Sedentaria</taxon>
        <taxon>Canalipalpata</taxon>
        <taxon>Sabellida</taxon>
        <taxon>Siboglinidae</taxon>
        <taxon>Ridgeia</taxon>
    </lineage>
</organism>
<evidence type="ECO:0000313" key="1">
    <source>
        <dbReference type="EMBL" id="KAK2182033.1"/>
    </source>
</evidence>
<comment type="caution">
    <text evidence="1">The sequence shown here is derived from an EMBL/GenBank/DDBJ whole genome shotgun (WGS) entry which is preliminary data.</text>
</comment>
<keyword evidence="2" id="KW-1185">Reference proteome</keyword>
<dbReference type="Proteomes" id="UP001209878">
    <property type="component" value="Unassembled WGS sequence"/>
</dbReference>
<proteinExistence type="predicted"/>
<dbReference type="EMBL" id="JAODUO010000369">
    <property type="protein sequence ID" value="KAK2182033.1"/>
    <property type="molecule type" value="Genomic_DNA"/>
</dbReference>
<sequence>MFWFCRRNRTDRQPPFCSSLHQCSSCLFVRYLPCRPRHSSGITKTPTGSRWCSDHKNPKATLGDCPGGVGEGG</sequence>
<reference evidence="1" key="1">
    <citation type="journal article" date="2023" name="Mol. Biol. Evol.">
        <title>Third-Generation Sequencing Reveals the Adaptive Role of the Epigenome in Three Deep-Sea Polychaetes.</title>
        <authorList>
            <person name="Perez M."/>
            <person name="Aroh O."/>
            <person name="Sun Y."/>
            <person name="Lan Y."/>
            <person name="Juniper S.K."/>
            <person name="Young C.R."/>
            <person name="Angers B."/>
            <person name="Qian P.Y."/>
        </authorList>
    </citation>
    <scope>NUCLEOTIDE SEQUENCE</scope>
    <source>
        <strain evidence="1">R07B-5</strain>
    </source>
</reference>
<dbReference type="AlphaFoldDB" id="A0AAD9NV89"/>
<evidence type="ECO:0000313" key="2">
    <source>
        <dbReference type="Proteomes" id="UP001209878"/>
    </source>
</evidence>
<name>A0AAD9NV89_RIDPI</name>